<evidence type="ECO:0000259" key="1">
    <source>
        <dbReference type="Pfam" id="PF02769"/>
    </source>
</evidence>
<dbReference type="AlphaFoldDB" id="X1UMU5"/>
<dbReference type="SUPFAM" id="SSF56042">
    <property type="entry name" value="PurM C-terminal domain-like"/>
    <property type="match status" value="1"/>
</dbReference>
<dbReference type="Pfam" id="PF02769">
    <property type="entry name" value="AIRS_C"/>
    <property type="match status" value="1"/>
</dbReference>
<accession>X1UMU5</accession>
<reference evidence="2" key="1">
    <citation type="journal article" date="2014" name="Front. Microbiol.">
        <title>High frequency of phylogenetically diverse reductive dehalogenase-homologous genes in deep subseafloor sedimentary metagenomes.</title>
        <authorList>
            <person name="Kawai M."/>
            <person name="Futagami T."/>
            <person name="Toyoda A."/>
            <person name="Takaki Y."/>
            <person name="Nishi S."/>
            <person name="Hori S."/>
            <person name="Arai W."/>
            <person name="Tsubouchi T."/>
            <person name="Morono Y."/>
            <person name="Uchiyama I."/>
            <person name="Ito T."/>
            <person name="Fujiyama A."/>
            <person name="Inagaki F."/>
            <person name="Takami H."/>
        </authorList>
    </citation>
    <scope>NUCLEOTIDE SEQUENCE</scope>
    <source>
        <strain evidence="2">Expedition CK06-06</strain>
    </source>
</reference>
<dbReference type="InterPro" id="IPR010074">
    <property type="entry name" value="PRibForGlyAmidine_synth_PurL"/>
</dbReference>
<dbReference type="Gene3D" id="3.90.650.10">
    <property type="entry name" value="PurM-like C-terminal domain"/>
    <property type="match status" value="1"/>
</dbReference>
<protein>
    <recommendedName>
        <fullName evidence="1">PurM-like C-terminal domain-containing protein</fullName>
    </recommendedName>
</protein>
<dbReference type="GO" id="GO:0006189">
    <property type="term" value="P:'de novo' IMP biosynthetic process"/>
    <property type="evidence" value="ECO:0007669"/>
    <property type="project" value="InterPro"/>
</dbReference>
<evidence type="ECO:0000313" key="2">
    <source>
        <dbReference type="EMBL" id="GAJ18839.1"/>
    </source>
</evidence>
<comment type="caution">
    <text evidence="2">The sequence shown here is derived from an EMBL/GenBank/DDBJ whole genome shotgun (WGS) entry which is preliminary data.</text>
</comment>
<name>X1UMU5_9ZZZZ</name>
<organism evidence="2">
    <name type="scientific">marine sediment metagenome</name>
    <dbReference type="NCBI Taxonomy" id="412755"/>
    <lineage>
        <taxon>unclassified sequences</taxon>
        <taxon>metagenomes</taxon>
        <taxon>ecological metagenomes</taxon>
    </lineage>
</organism>
<dbReference type="EMBL" id="BARW01037882">
    <property type="protein sequence ID" value="GAJ18839.1"/>
    <property type="molecule type" value="Genomic_DNA"/>
</dbReference>
<dbReference type="GO" id="GO:0004642">
    <property type="term" value="F:phosphoribosylformylglycinamidine synthase activity"/>
    <property type="evidence" value="ECO:0007669"/>
    <property type="project" value="InterPro"/>
</dbReference>
<gene>
    <name evidence="2" type="ORF">S12H4_58355</name>
</gene>
<dbReference type="InterPro" id="IPR036676">
    <property type="entry name" value="PurM-like_C_sf"/>
</dbReference>
<dbReference type="PANTHER" id="PTHR43555">
    <property type="entry name" value="PHOSPHORIBOSYLFORMYLGLYCINAMIDINE SYNTHASE SUBUNIT PURL"/>
    <property type="match status" value="1"/>
</dbReference>
<sequence length="148" mass="16211">SPRIDLEKEKIVQRTCLEAIKAGLLKSAHDCSEGGLAVALAECCFYDSEHRVGALIQLSPLTPHSSFVRTDALLFGEAQSRIVISCSPRDFSELRNVARKNEVPFSKLGEVGGDRLVIRRDKGSLIDISIDVLNRDSDHLFLEMSSGG</sequence>
<feature type="non-terminal residue" evidence="2">
    <location>
        <position position="1"/>
    </location>
</feature>
<proteinExistence type="predicted"/>
<feature type="domain" description="PurM-like C-terminal" evidence="1">
    <location>
        <begin position="3"/>
        <end position="115"/>
    </location>
</feature>
<dbReference type="InterPro" id="IPR010918">
    <property type="entry name" value="PurM-like_C_dom"/>
</dbReference>
<dbReference type="PANTHER" id="PTHR43555:SF1">
    <property type="entry name" value="PHOSPHORIBOSYLFORMYLGLYCINAMIDINE SYNTHASE SUBUNIT PURL"/>
    <property type="match status" value="1"/>
</dbReference>